<gene>
    <name evidence="2" type="ORF">O6B32_09410</name>
</gene>
<feature type="compositionally biased region" description="Basic and acidic residues" evidence="1">
    <location>
        <begin position="194"/>
        <end position="212"/>
    </location>
</feature>
<feature type="non-terminal residue" evidence="2">
    <location>
        <position position="759"/>
    </location>
</feature>
<feature type="compositionally biased region" description="Basic and acidic residues" evidence="1">
    <location>
        <begin position="1"/>
        <end position="10"/>
    </location>
</feature>
<feature type="compositionally biased region" description="Low complexity" evidence="1">
    <location>
        <begin position="214"/>
        <end position="225"/>
    </location>
</feature>
<dbReference type="AlphaFoldDB" id="A0A9Q4KN59"/>
<feature type="compositionally biased region" description="Low complexity" evidence="1">
    <location>
        <begin position="235"/>
        <end position="277"/>
    </location>
</feature>
<sequence length="759" mass="85520">MKDLKNKHDNANNQIDDIQDDKNEDRDWADKAIDFITGFFDKVLWFWGVNEKGNPRIKDTKNFLKKNKIQYDDLDDTFTKLEENSKPKPPSEEIKDNANEIKKDIDFKEKLEKSETKNKHTEEASKNIDKFLKEKLDKLSNKVKELKENINEKLPNEEDIDKIIKNLDNLKSKNEVSKKDIDEMLKNIEQLSKGLDRKDPSDKDTPNDKEDTGNSDTTETNTNTGKNDKGGNSGNNGNLGDDNSGNNNNSDSDGGSNSGNNSGEGNTDNGNDSGNNTPPEDSNTNEDTPEFPNPFPPRKTCPVPNPFPFPFPNPFKPNLGGKCYRIEVYDPLVLDLNKDNKISITSSKDSNVYFNHTNDGVNIKTSWIGKEDGILVIDKNGNGIIDNGNELFGNFTTKNNGDMANNGFEALKDYDTNGDLIIDYRDDKFSELRVWQDLNSDGISNKGELKTLNELGIKSLNLKYKDNKQIKDSIAQISSYETLDGKTHLLADINFDVDSVDTIISVDKKYIKDHLTGANVGGIGRVSDLAIASNINITLNAILYLYAKSNTKQEQLNLLDNLLFEWAKTDTNFNNYNIEILKANDISNSNNYDDTNVEVIRLTPSQARLLKKQIEDGLTNKALIQELEEMKPKIQIVSAMTGMDLSKIYYMGDKDLRNFLDNINTTYNNIKSDVYKILLPQTRLKEYINLIKLKIEDDFSLSYDVSETINSFASLSKTNPKKAFTDLAEFITMFESKNDIKDGIALLSNFAIAAKEKGV</sequence>
<comment type="caution">
    <text evidence="2">The sequence shown here is derived from an EMBL/GenBank/DDBJ whole genome shotgun (WGS) entry which is preliminary data.</text>
</comment>
<dbReference type="Proteomes" id="UP001075225">
    <property type="component" value="Unassembled WGS sequence"/>
</dbReference>
<organism evidence="2 3">
    <name type="scientific">Campylobacter ureolyticus</name>
    <dbReference type="NCBI Taxonomy" id="827"/>
    <lineage>
        <taxon>Bacteria</taxon>
        <taxon>Pseudomonadati</taxon>
        <taxon>Campylobacterota</taxon>
        <taxon>Epsilonproteobacteria</taxon>
        <taxon>Campylobacterales</taxon>
        <taxon>Campylobacteraceae</taxon>
        <taxon>Campylobacter</taxon>
    </lineage>
</organism>
<evidence type="ECO:0000313" key="2">
    <source>
        <dbReference type="EMBL" id="MCZ6160686.1"/>
    </source>
</evidence>
<name>A0A9Q4KN59_9BACT</name>
<accession>A0A9Q4KN59</accession>
<reference evidence="2" key="1">
    <citation type="submission" date="2022-12" db="EMBL/GenBank/DDBJ databases">
        <title>Species Delineation and Comparative Genomics within the Campylobacter ureolyticus Complex.</title>
        <authorList>
            <person name="Maki J."/>
            <person name="Howard M."/>
            <person name="Connelly S."/>
            <person name="Hardy D.J."/>
            <person name="Cameron A."/>
        </authorList>
    </citation>
    <scope>NUCLEOTIDE SEQUENCE</scope>
    <source>
        <strain evidence="2">URMC_787</strain>
    </source>
</reference>
<dbReference type="PANTHER" id="PTHR39431:SF1">
    <property type="entry name" value="FRPA_C-RELATED PROTEIN"/>
    <property type="match status" value="1"/>
</dbReference>
<dbReference type="PANTHER" id="PTHR39431">
    <property type="entry name" value="FRPA/C-RELATED PROTEIN"/>
    <property type="match status" value="1"/>
</dbReference>
<evidence type="ECO:0000256" key="1">
    <source>
        <dbReference type="SAM" id="MobiDB-lite"/>
    </source>
</evidence>
<protein>
    <submittedName>
        <fullName evidence="2">Uncharacterized protein</fullName>
    </submittedName>
</protein>
<feature type="region of interest" description="Disordered" evidence="1">
    <location>
        <begin position="80"/>
        <end position="128"/>
    </location>
</feature>
<feature type="compositionally biased region" description="Pro residues" evidence="1">
    <location>
        <begin position="291"/>
        <end position="301"/>
    </location>
</feature>
<dbReference type="EMBL" id="JAPXGO010000019">
    <property type="protein sequence ID" value="MCZ6160686.1"/>
    <property type="molecule type" value="Genomic_DNA"/>
</dbReference>
<feature type="region of interest" description="Disordered" evidence="1">
    <location>
        <begin position="1"/>
        <end position="23"/>
    </location>
</feature>
<feature type="region of interest" description="Disordered" evidence="1">
    <location>
        <begin position="191"/>
        <end position="301"/>
    </location>
</feature>
<evidence type="ECO:0000313" key="3">
    <source>
        <dbReference type="Proteomes" id="UP001075225"/>
    </source>
</evidence>
<proteinExistence type="predicted"/>